<keyword evidence="1" id="KW-1133">Transmembrane helix</keyword>
<keyword evidence="1" id="KW-0812">Transmembrane</keyword>
<evidence type="ECO:0000313" key="2">
    <source>
        <dbReference type="EMBL" id="VFK48749.1"/>
    </source>
</evidence>
<dbReference type="AlphaFoldDB" id="A0A450Z4Q8"/>
<evidence type="ECO:0000256" key="1">
    <source>
        <dbReference type="SAM" id="Phobius"/>
    </source>
</evidence>
<gene>
    <name evidence="2" type="ORF">BECKTC1821E_GA0114239_11304</name>
</gene>
<name>A0A450Z4Q8_9GAMM</name>
<feature type="transmembrane region" description="Helical" evidence="1">
    <location>
        <begin position="20"/>
        <end position="39"/>
    </location>
</feature>
<sequence length="110" mass="12253">MLLHTPHIADFSLVEFGRLPLLLLSYLYVVLVLVAHCVVRCSCFRPILRFVSVLPSNCLHFLTQGASRMIRSTKYLRVTDLPITCLLASYTGRAPVSEKKRPGSLPLAVA</sequence>
<organism evidence="2">
    <name type="scientific">Candidatus Kentrum sp. TC</name>
    <dbReference type="NCBI Taxonomy" id="2126339"/>
    <lineage>
        <taxon>Bacteria</taxon>
        <taxon>Pseudomonadati</taxon>
        <taxon>Pseudomonadota</taxon>
        <taxon>Gammaproteobacteria</taxon>
        <taxon>Candidatus Kentrum</taxon>
    </lineage>
</organism>
<reference evidence="2" key="1">
    <citation type="submission" date="2019-02" db="EMBL/GenBank/DDBJ databases">
        <authorList>
            <person name="Gruber-Vodicka R. H."/>
            <person name="Seah K. B. B."/>
        </authorList>
    </citation>
    <scope>NUCLEOTIDE SEQUENCE</scope>
    <source>
        <strain evidence="2">BECK_BZ125</strain>
    </source>
</reference>
<proteinExistence type="predicted"/>
<accession>A0A450Z4Q8</accession>
<dbReference type="EMBL" id="CAADFT010000130">
    <property type="protein sequence ID" value="VFK48749.1"/>
    <property type="molecule type" value="Genomic_DNA"/>
</dbReference>
<keyword evidence="1" id="KW-0472">Membrane</keyword>
<protein>
    <submittedName>
        <fullName evidence="2">Uncharacterized protein</fullName>
    </submittedName>
</protein>